<evidence type="ECO:0000313" key="2">
    <source>
        <dbReference type="EMBL" id="KAK3214465.1"/>
    </source>
</evidence>
<feature type="region of interest" description="Disordered" evidence="1">
    <location>
        <begin position="231"/>
        <end position="256"/>
    </location>
</feature>
<dbReference type="EMBL" id="WVTA01000003">
    <property type="protein sequence ID" value="KAK3214465.1"/>
    <property type="molecule type" value="Genomic_DNA"/>
</dbReference>
<name>A0AAN6M155_9PLEO</name>
<gene>
    <name evidence="2" type="ORF">GRF29_19g227563</name>
</gene>
<proteinExistence type="predicted"/>
<reference evidence="2 3" key="1">
    <citation type="submission" date="2021-02" db="EMBL/GenBank/DDBJ databases">
        <title>Genome assembly of Pseudopithomyces chartarum.</title>
        <authorList>
            <person name="Jauregui R."/>
            <person name="Singh J."/>
            <person name="Voisey C."/>
        </authorList>
    </citation>
    <scope>NUCLEOTIDE SEQUENCE [LARGE SCALE GENOMIC DNA]</scope>
    <source>
        <strain evidence="2 3">AGR01</strain>
    </source>
</reference>
<evidence type="ECO:0000256" key="1">
    <source>
        <dbReference type="SAM" id="MobiDB-lite"/>
    </source>
</evidence>
<accession>A0AAN6M155</accession>
<dbReference type="AlphaFoldDB" id="A0AAN6M155"/>
<sequence length="256" mass="28896">MGNRKAHFKHSKHPTDFPLKQIEYRSFLKTISLYHYAHYYFPIAEFEKCLVSESVGFVRRLESTDLFINEDGSEKILVPKDDEVPDGFTEVAYLKNVFRDHGSNKGRSQGSALGFRMLDEDRIEWFCFSGTVDPLLETLHNGKEHQFNLVAHIDRGAPGVNYKGKMGGYLEHSLWYESLRGASKPLLALEAVETNRVRPIKNLVFNKYGQGVEDPNSVQLLALKVRSKSQAMADKSKSDEGSESDVESGSDPSSTD</sequence>
<protein>
    <submittedName>
        <fullName evidence="2">Uncharacterized protein</fullName>
    </submittedName>
</protein>
<evidence type="ECO:0000313" key="3">
    <source>
        <dbReference type="Proteomes" id="UP001280581"/>
    </source>
</evidence>
<dbReference type="Proteomes" id="UP001280581">
    <property type="component" value="Unassembled WGS sequence"/>
</dbReference>
<organism evidence="2 3">
    <name type="scientific">Pseudopithomyces chartarum</name>
    <dbReference type="NCBI Taxonomy" id="1892770"/>
    <lineage>
        <taxon>Eukaryota</taxon>
        <taxon>Fungi</taxon>
        <taxon>Dikarya</taxon>
        <taxon>Ascomycota</taxon>
        <taxon>Pezizomycotina</taxon>
        <taxon>Dothideomycetes</taxon>
        <taxon>Pleosporomycetidae</taxon>
        <taxon>Pleosporales</taxon>
        <taxon>Massarineae</taxon>
        <taxon>Didymosphaeriaceae</taxon>
        <taxon>Pseudopithomyces</taxon>
    </lineage>
</organism>
<keyword evidence="3" id="KW-1185">Reference proteome</keyword>
<comment type="caution">
    <text evidence="2">The sequence shown here is derived from an EMBL/GenBank/DDBJ whole genome shotgun (WGS) entry which is preliminary data.</text>
</comment>